<dbReference type="Proteomes" id="UP000188268">
    <property type="component" value="Unassembled WGS sequence"/>
</dbReference>
<dbReference type="InterPro" id="IPR005162">
    <property type="entry name" value="Retrotrans_gag_dom"/>
</dbReference>
<feature type="domain" description="Retrotransposon gag" evidence="2">
    <location>
        <begin position="125"/>
        <end position="223"/>
    </location>
</feature>
<evidence type="ECO:0000256" key="1">
    <source>
        <dbReference type="SAM" id="MobiDB-lite"/>
    </source>
</evidence>
<dbReference type="OrthoDB" id="1731207at2759"/>
<keyword evidence="4" id="KW-1185">Reference proteome</keyword>
<name>A0A1R3J3A6_COCAP</name>
<protein>
    <submittedName>
        <fullName evidence="3">Retrotransposon gag protein</fullName>
    </submittedName>
</protein>
<accession>A0A1R3J3A6</accession>
<reference evidence="3 4" key="1">
    <citation type="submission" date="2013-09" db="EMBL/GenBank/DDBJ databases">
        <title>Corchorus capsularis genome sequencing.</title>
        <authorList>
            <person name="Alam M."/>
            <person name="Haque M.S."/>
            <person name="Islam M.S."/>
            <person name="Emdad E.M."/>
            <person name="Islam M.M."/>
            <person name="Ahmed B."/>
            <person name="Halim A."/>
            <person name="Hossen Q.M.M."/>
            <person name="Hossain M.Z."/>
            <person name="Ahmed R."/>
            <person name="Khan M.M."/>
            <person name="Islam R."/>
            <person name="Rashid M.M."/>
            <person name="Khan S.A."/>
            <person name="Rahman M.S."/>
            <person name="Alam M."/>
        </authorList>
    </citation>
    <scope>NUCLEOTIDE SEQUENCE [LARGE SCALE GENOMIC DNA]</scope>
    <source>
        <strain evidence="4">cv. CVL-1</strain>
        <tissue evidence="3">Whole seedling</tissue>
    </source>
</reference>
<evidence type="ECO:0000259" key="2">
    <source>
        <dbReference type="Pfam" id="PF03732"/>
    </source>
</evidence>
<dbReference type="Pfam" id="PF03732">
    <property type="entry name" value="Retrotrans_gag"/>
    <property type="match status" value="1"/>
</dbReference>
<feature type="region of interest" description="Disordered" evidence="1">
    <location>
        <begin position="259"/>
        <end position="299"/>
    </location>
</feature>
<evidence type="ECO:0000313" key="3">
    <source>
        <dbReference type="EMBL" id="OMO89308.1"/>
    </source>
</evidence>
<proteinExistence type="predicted"/>
<feature type="compositionally biased region" description="Low complexity" evidence="1">
    <location>
        <begin position="19"/>
        <end position="34"/>
    </location>
</feature>
<sequence length="352" mass="40789">MDTEFDALADDVQQVKDGQNQQAQPPQQRANAAHNNERIQLPPLRQVARLDPMERLRQQDLGGQVINENMRPRRGIEREEPKDNIKYKIPKFNGRGSPSDYLEWESKLDMYFDYHPHVEPKKVQIATLEFTENALNWWNQLVQTRRRNLERPIDTWLGLKSFMRKRFVPSFYTNGLYQELQSLRQGTRSVDEYFSEMMLLMSRAEVDEAAQATIARFLAGLNREIHDIVEMQQHYDVEELLQHALKAESQVKRNRKSFASSSSSWKTPIKKDDKSYKEEELAQKGATPKTHSKSSSSSSSKNYVKLFKCQGKTKSPICTKIFSTKPSGLWLVLSANWIVRSVSSRGSIFNCL</sequence>
<dbReference type="EMBL" id="AWWV01008761">
    <property type="protein sequence ID" value="OMO89308.1"/>
    <property type="molecule type" value="Genomic_DNA"/>
</dbReference>
<feature type="compositionally biased region" description="Basic and acidic residues" evidence="1">
    <location>
        <begin position="269"/>
        <end position="282"/>
    </location>
</feature>
<comment type="caution">
    <text evidence="3">The sequence shown here is derived from an EMBL/GenBank/DDBJ whole genome shotgun (WGS) entry which is preliminary data.</text>
</comment>
<dbReference type="PANTHER" id="PTHR35046">
    <property type="entry name" value="ZINC KNUCKLE (CCHC-TYPE) FAMILY PROTEIN"/>
    <property type="match status" value="1"/>
</dbReference>
<dbReference type="OMA" id="VINENMR"/>
<dbReference type="Gramene" id="OMO89308">
    <property type="protein sequence ID" value="OMO89308"/>
    <property type="gene ID" value="CCACVL1_07926"/>
</dbReference>
<gene>
    <name evidence="3" type="ORF">CCACVL1_07926</name>
</gene>
<organism evidence="3 4">
    <name type="scientific">Corchorus capsularis</name>
    <name type="common">Jute</name>
    <dbReference type="NCBI Taxonomy" id="210143"/>
    <lineage>
        <taxon>Eukaryota</taxon>
        <taxon>Viridiplantae</taxon>
        <taxon>Streptophyta</taxon>
        <taxon>Embryophyta</taxon>
        <taxon>Tracheophyta</taxon>
        <taxon>Spermatophyta</taxon>
        <taxon>Magnoliopsida</taxon>
        <taxon>eudicotyledons</taxon>
        <taxon>Gunneridae</taxon>
        <taxon>Pentapetalae</taxon>
        <taxon>rosids</taxon>
        <taxon>malvids</taxon>
        <taxon>Malvales</taxon>
        <taxon>Malvaceae</taxon>
        <taxon>Grewioideae</taxon>
        <taxon>Apeibeae</taxon>
        <taxon>Corchorus</taxon>
    </lineage>
</organism>
<dbReference type="PANTHER" id="PTHR35046:SF9">
    <property type="entry name" value="RNA-DIRECTED DNA POLYMERASE"/>
    <property type="match status" value="1"/>
</dbReference>
<feature type="region of interest" description="Disordered" evidence="1">
    <location>
        <begin position="1"/>
        <end position="38"/>
    </location>
</feature>
<evidence type="ECO:0000313" key="4">
    <source>
        <dbReference type="Proteomes" id="UP000188268"/>
    </source>
</evidence>
<dbReference type="AlphaFoldDB" id="A0A1R3J3A6"/>